<dbReference type="EMBL" id="BKCJ010002733">
    <property type="protein sequence ID" value="GEU50565.1"/>
    <property type="molecule type" value="Genomic_DNA"/>
</dbReference>
<feature type="region of interest" description="Disordered" evidence="1">
    <location>
        <begin position="236"/>
        <end position="269"/>
    </location>
</feature>
<feature type="region of interest" description="Disordered" evidence="1">
    <location>
        <begin position="682"/>
        <end position="703"/>
    </location>
</feature>
<gene>
    <name evidence="3" type="ORF">Tci_022543</name>
</gene>
<dbReference type="SUPFAM" id="SSF56672">
    <property type="entry name" value="DNA/RNA polymerases"/>
    <property type="match status" value="1"/>
</dbReference>
<protein>
    <recommendedName>
        <fullName evidence="2">Tf2-1-like SH3-like domain-containing protein</fullName>
    </recommendedName>
</protein>
<proteinExistence type="predicted"/>
<dbReference type="InterPro" id="IPR056924">
    <property type="entry name" value="SH3_Tf2-1"/>
</dbReference>
<dbReference type="InterPro" id="IPR043128">
    <property type="entry name" value="Rev_trsase/Diguanyl_cyclase"/>
</dbReference>
<feature type="compositionally biased region" description="Low complexity" evidence="1">
    <location>
        <begin position="248"/>
        <end position="268"/>
    </location>
</feature>
<evidence type="ECO:0000256" key="1">
    <source>
        <dbReference type="SAM" id="MobiDB-lite"/>
    </source>
</evidence>
<evidence type="ECO:0000313" key="3">
    <source>
        <dbReference type="EMBL" id="GEU50565.1"/>
    </source>
</evidence>
<dbReference type="PANTHER" id="PTHR35046:SF26">
    <property type="entry name" value="RNA-DIRECTED DNA POLYMERASE"/>
    <property type="match status" value="1"/>
</dbReference>
<reference evidence="3" key="1">
    <citation type="journal article" date="2019" name="Sci. Rep.">
        <title>Draft genome of Tanacetum cinerariifolium, the natural source of mosquito coil.</title>
        <authorList>
            <person name="Yamashiro T."/>
            <person name="Shiraishi A."/>
            <person name="Satake H."/>
            <person name="Nakayama K."/>
        </authorList>
    </citation>
    <scope>NUCLEOTIDE SEQUENCE</scope>
</reference>
<dbReference type="InterPro" id="IPR012337">
    <property type="entry name" value="RNaseH-like_sf"/>
</dbReference>
<dbReference type="AlphaFoldDB" id="A0A6L2KRC3"/>
<accession>A0A6L2KRC3</accession>
<feature type="domain" description="Tf2-1-like SH3-like" evidence="2">
    <location>
        <begin position="637"/>
        <end position="682"/>
    </location>
</feature>
<dbReference type="GO" id="GO:0003676">
    <property type="term" value="F:nucleic acid binding"/>
    <property type="evidence" value="ECO:0007669"/>
    <property type="project" value="InterPro"/>
</dbReference>
<sequence length="731" mass="82630">MFHIDVPILYAFTNEMIANVDVLASSMKNWVPVKFNKKPILACWKCGKSGHFKTDVRSGNKKDDACTSGSGKRVVRSQHNLANYLTKRLARDLLISDTDAIKKESRWEPAPPARDPRDVETIERLQQRIQELELQQLRSDLPAEEAKTESNVWDDESVDVNPFGGEKPRLRSLSLQDHVNKRRRFEEKSKNMTVEEVINEFDKLHMMCDVVEEEEQVVARVLGVLKPEIADIAKSKGSTSRFTPPTRTASPIAPKTAPKATTPTTSAAGRPWQFDRKTKQDGFQNTYSFKKDNVNITLVPFDSRQTQAEGSNLLMKKTGFEGLMKTSPYVFTLVVVEENEIISEAPLQHCIDFTPGSAIPNRPAYRINPKEFAELQRQVIELLEKGAVNKIMIKYRFPIPRLDDLLDQLHGSTIFSKIDLRNGYHQIRMRPGCDLEMNERRLSKLEMDCVDALSRRHSLITTMQIRVQGFDSFRGLYCDDPDFKEIWSKCDNGPFQLLERCRTCHIAKTHSSNAGLYTPLSVHVAPWKDVSLDFVLGLPRTQQAKDSIMVVVDRFSKMTHFVPCSKTFDASQVASLGNLLRSLIGDNAKRWDLILSQAEVAYNRSVNRTACKSPFEVVYRRNPITPLDLVPVPEVGRFGKLKPRGDGPFRVLKKINDNAYKIELPGHYNVYSTFNVANLSPYKGDSDDEPDSGSSLFQEGEDDTDAVNERIDVINTLGAYFAATNFCGGLG</sequence>
<feature type="region of interest" description="Disordered" evidence="1">
    <location>
        <begin position="143"/>
        <end position="165"/>
    </location>
</feature>
<evidence type="ECO:0000259" key="2">
    <source>
        <dbReference type="Pfam" id="PF24626"/>
    </source>
</evidence>
<dbReference type="SUPFAM" id="SSF53098">
    <property type="entry name" value="Ribonuclease H-like"/>
    <property type="match status" value="1"/>
</dbReference>
<name>A0A6L2KRC3_TANCI</name>
<dbReference type="Pfam" id="PF24626">
    <property type="entry name" value="SH3_Tf2-1"/>
    <property type="match status" value="1"/>
</dbReference>
<comment type="caution">
    <text evidence="3">The sequence shown here is derived from an EMBL/GenBank/DDBJ whole genome shotgun (WGS) entry which is preliminary data.</text>
</comment>
<organism evidence="3">
    <name type="scientific">Tanacetum cinerariifolium</name>
    <name type="common">Dalmatian daisy</name>
    <name type="synonym">Chrysanthemum cinerariifolium</name>
    <dbReference type="NCBI Taxonomy" id="118510"/>
    <lineage>
        <taxon>Eukaryota</taxon>
        <taxon>Viridiplantae</taxon>
        <taxon>Streptophyta</taxon>
        <taxon>Embryophyta</taxon>
        <taxon>Tracheophyta</taxon>
        <taxon>Spermatophyta</taxon>
        <taxon>Magnoliopsida</taxon>
        <taxon>eudicotyledons</taxon>
        <taxon>Gunneridae</taxon>
        <taxon>Pentapetalae</taxon>
        <taxon>asterids</taxon>
        <taxon>campanulids</taxon>
        <taxon>Asterales</taxon>
        <taxon>Asteraceae</taxon>
        <taxon>Asteroideae</taxon>
        <taxon>Anthemideae</taxon>
        <taxon>Anthemidinae</taxon>
        <taxon>Tanacetum</taxon>
    </lineage>
</organism>
<dbReference type="Gene3D" id="3.30.420.10">
    <property type="entry name" value="Ribonuclease H-like superfamily/Ribonuclease H"/>
    <property type="match status" value="1"/>
</dbReference>
<dbReference type="InterPro" id="IPR036397">
    <property type="entry name" value="RNaseH_sf"/>
</dbReference>
<dbReference type="Gene3D" id="3.30.70.270">
    <property type="match status" value="1"/>
</dbReference>
<dbReference type="InterPro" id="IPR043502">
    <property type="entry name" value="DNA/RNA_pol_sf"/>
</dbReference>
<feature type="compositionally biased region" description="Polar residues" evidence="1">
    <location>
        <begin position="236"/>
        <end position="247"/>
    </location>
</feature>
<dbReference type="PANTHER" id="PTHR35046">
    <property type="entry name" value="ZINC KNUCKLE (CCHC-TYPE) FAMILY PROTEIN"/>
    <property type="match status" value="1"/>
</dbReference>